<evidence type="ECO:0000313" key="2">
    <source>
        <dbReference type="Proteomes" id="UP000005446"/>
    </source>
</evidence>
<sequence length="196" mass="22814">MTKWTKRKKTKKPVVIEEPEEPVYLAEYSDTTLRDKLLEDCLVTRCQVYNCTIKRTKFSESEIYECIFADLGDEPATDANAFDECKIYSYDPWISWSELHECELSWPSYPPSEIRKAGLYHFANESRFRNSKLFGLPATEAMPDRTTCRTLDSSTFVECDIRRVGVTHNAQLKAFEAEDDKMSSKAWHSLRKLEIL</sequence>
<reference evidence="1 2" key="1">
    <citation type="journal article" date="2012" name="Eukaryot. Cell">
        <title>Genome sequence of the fungus Glarea lozoyensis: the first genome sequence of a species from the Helotiaceae family.</title>
        <authorList>
            <person name="Youssar L."/>
            <person name="Gruening B.A."/>
            <person name="Erxleben A."/>
            <person name="Guenther S."/>
            <person name="Huettel W."/>
        </authorList>
    </citation>
    <scope>NUCLEOTIDE SEQUENCE [LARGE SCALE GENOMIC DNA]</scope>
    <source>
        <strain evidence="2">ATCC 74030 / MF5533</strain>
    </source>
</reference>
<keyword evidence="2" id="KW-1185">Reference proteome</keyword>
<evidence type="ECO:0000313" key="1">
    <source>
        <dbReference type="EMBL" id="EHL01439.1"/>
    </source>
</evidence>
<accession>H0EJ06</accession>
<dbReference type="OrthoDB" id="10455436at2759"/>
<dbReference type="AlphaFoldDB" id="H0EJ06"/>
<comment type="caution">
    <text evidence="1">The sequence shown here is derived from an EMBL/GenBank/DDBJ whole genome shotgun (WGS) entry which is preliminary data.</text>
</comment>
<dbReference type="Proteomes" id="UP000005446">
    <property type="component" value="Unassembled WGS sequence"/>
</dbReference>
<dbReference type="EMBL" id="AGUE01000053">
    <property type="protein sequence ID" value="EHL01439.1"/>
    <property type="molecule type" value="Genomic_DNA"/>
</dbReference>
<name>H0EJ06_GLAL7</name>
<dbReference type="InParanoid" id="H0EJ06"/>
<organism evidence="1 2">
    <name type="scientific">Glarea lozoyensis (strain ATCC 74030 / MF5533)</name>
    <dbReference type="NCBI Taxonomy" id="1104152"/>
    <lineage>
        <taxon>Eukaryota</taxon>
        <taxon>Fungi</taxon>
        <taxon>Dikarya</taxon>
        <taxon>Ascomycota</taxon>
        <taxon>Pezizomycotina</taxon>
        <taxon>Leotiomycetes</taxon>
        <taxon>Helotiales</taxon>
        <taxon>Helotiaceae</taxon>
        <taxon>Glarea</taxon>
    </lineage>
</organism>
<proteinExistence type="predicted"/>
<dbReference type="HOGENOM" id="CLU_1390367_0_0_1"/>
<gene>
    <name evidence="1" type="ORF">M7I_2529</name>
</gene>
<protein>
    <submittedName>
        <fullName evidence="1">Uncharacterized protein</fullName>
    </submittedName>
</protein>